<dbReference type="InterPro" id="IPR016169">
    <property type="entry name" value="FAD-bd_PCMH_sub2"/>
</dbReference>
<dbReference type="Gene3D" id="3.30.465.10">
    <property type="match status" value="1"/>
</dbReference>
<dbReference type="InterPro" id="IPR015345">
    <property type="entry name" value="Cytokinin_DH_FAD/cytokin-bd"/>
</dbReference>
<evidence type="ECO:0000256" key="3">
    <source>
        <dbReference type="ARBA" id="ARBA00022630"/>
    </source>
</evidence>
<keyword evidence="5" id="KW-0560">Oxidoreductase</keyword>
<evidence type="ECO:0000256" key="2">
    <source>
        <dbReference type="ARBA" id="ARBA00005466"/>
    </source>
</evidence>
<dbReference type="OrthoDB" id="9775082at2"/>
<dbReference type="InterPro" id="IPR016170">
    <property type="entry name" value="Cytok_DH_C_sf"/>
</dbReference>
<evidence type="ECO:0000256" key="1">
    <source>
        <dbReference type="ARBA" id="ARBA00001974"/>
    </source>
</evidence>
<dbReference type="PANTHER" id="PTHR13878">
    <property type="entry name" value="GULONOLACTONE OXIDASE"/>
    <property type="match status" value="1"/>
</dbReference>
<dbReference type="SUPFAM" id="SSF56176">
    <property type="entry name" value="FAD-binding/transporter-associated domain-like"/>
    <property type="match status" value="1"/>
</dbReference>
<dbReference type="Proteomes" id="UP000217289">
    <property type="component" value="Chromosome"/>
</dbReference>
<comment type="cofactor">
    <cofactor evidence="1">
        <name>FAD</name>
        <dbReference type="ChEBI" id="CHEBI:57692"/>
    </cofactor>
</comment>
<reference evidence="7 8" key="1">
    <citation type="submission" date="2017-06" db="EMBL/GenBank/DDBJ databases">
        <authorList>
            <person name="Kim H.J."/>
            <person name="Triplett B.A."/>
        </authorList>
    </citation>
    <scope>NUCLEOTIDE SEQUENCE [LARGE SCALE GENOMIC DNA]</scope>
    <source>
        <strain evidence="7 8">DSM 14713</strain>
    </source>
</reference>
<dbReference type="InterPro" id="IPR006094">
    <property type="entry name" value="Oxid_FAD_bind_N"/>
</dbReference>
<dbReference type="AlphaFoldDB" id="A0A250IPW8"/>
<evidence type="ECO:0000256" key="5">
    <source>
        <dbReference type="ARBA" id="ARBA00023002"/>
    </source>
</evidence>
<evidence type="ECO:0000313" key="7">
    <source>
        <dbReference type="EMBL" id="ATB32986.1"/>
    </source>
</evidence>
<accession>A0A250IPW8</accession>
<dbReference type="Gene3D" id="3.30.43.10">
    <property type="entry name" value="Uridine Diphospho-n-acetylenolpyruvylglucosamine Reductase, domain 2"/>
    <property type="match status" value="1"/>
</dbReference>
<comment type="similarity">
    <text evidence="2">Belongs to the oxygen-dependent FAD-linked oxidoreductase family.</text>
</comment>
<dbReference type="GO" id="GO:0071949">
    <property type="term" value="F:FAD binding"/>
    <property type="evidence" value="ECO:0007669"/>
    <property type="project" value="InterPro"/>
</dbReference>
<dbReference type="GO" id="GO:0009690">
    <property type="term" value="P:cytokinin metabolic process"/>
    <property type="evidence" value="ECO:0007669"/>
    <property type="project" value="InterPro"/>
</dbReference>
<name>A0A250IPW8_9BACT</name>
<keyword evidence="3" id="KW-0285">Flavoprotein</keyword>
<evidence type="ECO:0000313" key="8">
    <source>
        <dbReference type="Proteomes" id="UP000217289"/>
    </source>
</evidence>
<feature type="domain" description="FAD-binding PCMH-type" evidence="6">
    <location>
        <begin position="66"/>
        <end position="239"/>
    </location>
</feature>
<proteinExistence type="inferred from homology"/>
<keyword evidence="4" id="KW-0274">FAD</keyword>
<evidence type="ECO:0000256" key="4">
    <source>
        <dbReference type="ARBA" id="ARBA00022827"/>
    </source>
</evidence>
<keyword evidence="8" id="KW-1185">Reference proteome</keyword>
<dbReference type="Gene3D" id="3.40.462.10">
    <property type="entry name" value="FAD-linked oxidases, C-terminal domain"/>
    <property type="match status" value="1"/>
</dbReference>
<dbReference type="KEGG" id="mbd:MEBOL_006475"/>
<dbReference type="Pfam" id="PF09265">
    <property type="entry name" value="Cytokin-bind"/>
    <property type="match status" value="1"/>
</dbReference>
<dbReference type="RefSeq" id="WP_095981101.1">
    <property type="nucleotide sequence ID" value="NZ_CP022163.1"/>
</dbReference>
<protein>
    <submittedName>
        <fullName evidence="7">Oxidoreductase</fullName>
    </submittedName>
</protein>
<dbReference type="PANTHER" id="PTHR13878:SF53">
    <property type="entry name" value="CYTOKININ DEHYDROGENASE 6"/>
    <property type="match status" value="1"/>
</dbReference>
<organism evidence="7 8">
    <name type="scientific">Melittangium boletus DSM 14713</name>
    <dbReference type="NCBI Taxonomy" id="1294270"/>
    <lineage>
        <taxon>Bacteria</taxon>
        <taxon>Pseudomonadati</taxon>
        <taxon>Myxococcota</taxon>
        <taxon>Myxococcia</taxon>
        <taxon>Myxococcales</taxon>
        <taxon>Cystobacterineae</taxon>
        <taxon>Archangiaceae</taxon>
        <taxon>Melittangium</taxon>
    </lineage>
</organism>
<dbReference type="SUPFAM" id="SSF55103">
    <property type="entry name" value="FAD-linked oxidases, C-terminal domain"/>
    <property type="match status" value="1"/>
</dbReference>
<gene>
    <name evidence="7" type="ORF">MEBOL_006475</name>
</gene>
<dbReference type="EMBL" id="CP022163">
    <property type="protein sequence ID" value="ATB32986.1"/>
    <property type="molecule type" value="Genomic_DNA"/>
</dbReference>
<dbReference type="InterPro" id="IPR016166">
    <property type="entry name" value="FAD-bd_PCMH"/>
</dbReference>
<dbReference type="InterPro" id="IPR016167">
    <property type="entry name" value="FAD-bd_PCMH_sub1"/>
</dbReference>
<dbReference type="Pfam" id="PF01565">
    <property type="entry name" value="FAD_binding_4"/>
    <property type="match status" value="1"/>
</dbReference>
<dbReference type="InterPro" id="IPR050432">
    <property type="entry name" value="FAD-linked_Oxidoreductases_BP"/>
</dbReference>
<dbReference type="InterPro" id="IPR016164">
    <property type="entry name" value="FAD-linked_Oxase-like_C"/>
</dbReference>
<dbReference type="InterPro" id="IPR036318">
    <property type="entry name" value="FAD-bd_PCMH-like_sf"/>
</dbReference>
<dbReference type="GO" id="GO:0019139">
    <property type="term" value="F:cytokinin dehydrogenase activity"/>
    <property type="evidence" value="ECO:0007669"/>
    <property type="project" value="InterPro"/>
</dbReference>
<evidence type="ECO:0000259" key="6">
    <source>
        <dbReference type="PROSITE" id="PS51387"/>
    </source>
</evidence>
<dbReference type="PROSITE" id="PS51387">
    <property type="entry name" value="FAD_PCMH"/>
    <property type="match status" value="1"/>
</dbReference>
<sequence>MSNPILPRRTVFRGALLAAAAAFNPVGRSWASETRPGFISPPPLDGQLLLDDAARTAAAEDYGHIVHHRPWAVLVPGSVNDIVKMVRFARSHGLRIAGSSALGDSHSTQGQAQVAAGIVIDMSALSTLHSIDATSAWVDAGVQWLQLLNATVLQGKSPPTLTDYLELSIGGTLSVGGIGGQAFRSGLQVDNVLELEVVTGRGDLVRCSPTSHKMLFDSVRGGLGQFGIIVRARIRLVAVPSHARTYTALYNSLPAFLADQKSLTDDGRFDYVEGSVVTAADGSRSFQLETVRYFDPRAPPDDAALLAGLAFQPGTARATDTSYFDFVNRLAPLVAFLKAQGLWSLPHPWLNVFVPQARAATFVQYVLDNTPPEEIGEDPVLLYAFRPSRLTAPFVRVPLGSHAFLFSLLRTANPGTPGNVAALLAKNQLFLDKLKQLGGKAYPISSGPRTPAEWRQHFGVRWPWFAIAKRAFDPDNVLTPGQGIFA</sequence>